<dbReference type="Proteomes" id="UP000654075">
    <property type="component" value="Unassembled WGS sequence"/>
</dbReference>
<feature type="compositionally biased region" description="Low complexity" evidence="1">
    <location>
        <begin position="563"/>
        <end position="575"/>
    </location>
</feature>
<keyword evidence="3" id="KW-1185">Reference proteome</keyword>
<proteinExistence type="predicted"/>
<comment type="caution">
    <text evidence="2">The sequence shown here is derived from an EMBL/GenBank/DDBJ whole genome shotgun (WGS) entry which is preliminary data.</text>
</comment>
<reference evidence="2" key="1">
    <citation type="submission" date="2021-02" db="EMBL/GenBank/DDBJ databases">
        <authorList>
            <person name="Dougan E. K."/>
            <person name="Rhodes N."/>
            <person name="Thang M."/>
            <person name="Chan C."/>
        </authorList>
    </citation>
    <scope>NUCLEOTIDE SEQUENCE</scope>
</reference>
<feature type="region of interest" description="Disordered" evidence="1">
    <location>
        <begin position="558"/>
        <end position="611"/>
    </location>
</feature>
<dbReference type="EMBL" id="CAJNNV010027255">
    <property type="protein sequence ID" value="CAE8619911.1"/>
    <property type="molecule type" value="Genomic_DNA"/>
</dbReference>
<organism evidence="2 3">
    <name type="scientific">Polarella glacialis</name>
    <name type="common">Dinoflagellate</name>
    <dbReference type="NCBI Taxonomy" id="89957"/>
    <lineage>
        <taxon>Eukaryota</taxon>
        <taxon>Sar</taxon>
        <taxon>Alveolata</taxon>
        <taxon>Dinophyceae</taxon>
        <taxon>Suessiales</taxon>
        <taxon>Suessiaceae</taxon>
        <taxon>Polarella</taxon>
    </lineage>
</organism>
<evidence type="ECO:0000256" key="1">
    <source>
        <dbReference type="SAM" id="MobiDB-lite"/>
    </source>
</evidence>
<sequence length="637" mass="70268">MLDADVDKSFSDELVKSALALLPDDLSGLAAQEVATCIESLGRYAGSGKQSHTFTELESVPSAISKWRHWSPRMITDMEPRLVDLFAPHWESIPNMQKLRHNANYNMECVHSFGAARWGSLRGHCLNLENIMKLGAGFIPWTADKVRNLLNCCEEKKWTPSQVQRAWSTIKFLSGILFMLEPDSVDSLLKKKEAVSDSLVTALILPQHRAEVPALDLIMRMETGCVAPGPPADQYAMAFARFLVGCSGRLSDAQHTQPSTMHRTNQTIEFRAWQTKTVSVNQRKVVPLIAPLHSFTGIPWWETLVKFVKLFAGNNNFSNLDYLLPMVAKLTWPSFRVFFADWAFQAGITRDRRRYIGRWASEAAADEYTREHRSVVCDIWNEVPPQTDKIRAGYAAPEDLNHKDYMLRPDPVAVGVPDPDTATNSAVTVPDAFTVGVSDPETAPSSAVTVTPAVLLPCLQLRPLPTQWWAAANDVPEHAGGPLTVICATKKTGNPASYKTHLLRVNGICVGCAWTPRRGAFSNLNEQDFQTANTQGMNACKLCFKFYTYPTAWTANLNREPESSSSDGEMSSGSETDSENDSASEAEAFRPNGPPAGKLDDSTSARPSDLAPLRAADLRTWLTSSVCPTGANSSIFK</sequence>
<protein>
    <submittedName>
        <fullName evidence="2">Uncharacterized protein</fullName>
    </submittedName>
</protein>
<dbReference type="InterPro" id="IPR011010">
    <property type="entry name" value="DNA_brk_join_enz"/>
</dbReference>
<dbReference type="SUPFAM" id="SSF56349">
    <property type="entry name" value="DNA breaking-rejoining enzymes"/>
    <property type="match status" value="1"/>
</dbReference>
<evidence type="ECO:0000313" key="3">
    <source>
        <dbReference type="Proteomes" id="UP000654075"/>
    </source>
</evidence>
<dbReference type="AlphaFoldDB" id="A0A813GAN2"/>
<dbReference type="GO" id="GO:0003677">
    <property type="term" value="F:DNA binding"/>
    <property type="evidence" value="ECO:0007669"/>
    <property type="project" value="InterPro"/>
</dbReference>
<evidence type="ECO:0000313" key="2">
    <source>
        <dbReference type="EMBL" id="CAE8619911.1"/>
    </source>
</evidence>
<accession>A0A813GAN2</accession>
<name>A0A813GAN2_POLGL</name>
<gene>
    <name evidence="2" type="ORF">PGLA1383_LOCUS37487</name>
</gene>